<evidence type="ECO:0000313" key="3">
    <source>
        <dbReference type="Proteomes" id="UP000326396"/>
    </source>
</evidence>
<dbReference type="Pfam" id="PF24626">
    <property type="entry name" value="SH3_Tf2-1"/>
    <property type="match status" value="1"/>
</dbReference>
<dbReference type="EMBL" id="SZYD01000014">
    <property type="protein sequence ID" value="KAD4178686.1"/>
    <property type="molecule type" value="Genomic_DNA"/>
</dbReference>
<dbReference type="AlphaFoldDB" id="A0A5N6MX37"/>
<evidence type="ECO:0000313" key="2">
    <source>
        <dbReference type="EMBL" id="KAD4178686.1"/>
    </source>
</evidence>
<sequence>MVRAKQLFRHLRICFGHVVLDIDGSWDDHLSLAEFSYKNSYHSSIKTAPFEAFMVESVAHRYVGKKLVKNNLLELNLLKRPLIVAYRLKLPSQLSGVHDVFHVSNLKKCLSDKMIVIPIEHTHVDERLHFVEEPIEISDWEIYKLRQ</sequence>
<name>A0A5N6MX37_9ASTR</name>
<accession>A0A5N6MX37</accession>
<proteinExistence type="predicted"/>
<comment type="caution">
    <text evidence="2">The sequence shown here is derived from an EMBL/GenBank/DDBJ whole genome shotgun (WGS) entry which is preliminary data.</text>
</comment>
<dbReference type="InterPro" id="IPR036397">
    <property type="entry name" value="RNaseH_sf"/>
</dbReference>
<evidence type="ECO:0000259" key="1">
    <source>
        <dbReference type="Pfam" id="PF24626"/>
    </source>
</evidence>
<dbReference type="PANTHER" id="PTHR46148">
    <property type="entry name" value="CHROMO DOMAIN-CONTAINING PROTEIN"/>
    <property type="match status" value="1"/>
</dbReference>
<dbReference type="InterPro" id="IPR056924">
    <property type="entry name" value="SH3_Tf2-1"/>
</dbReference>
<keyword evidence="3" id="KW-1185">Reference proteome</keyword>
<dbReference type="Proteomes" id="UP000326396">
    <property type="component" value="Linkage Group LG4"/>
</dbReference>
<dbReference type="OrthoDB" id="1909122at2759"/>
<gene>
    <name evidence="2" type="ORF">E3N88_27277</name>
</gene>
<feature type="domain" description="Tf2-1-like SH3-like" evidence="1">
    <location>
        <begin position="75"/>
        <end position="109"/>
    </location>
</feature>
<organism evidence="2 3">
    <name type="scientific">Mikania micrantha</name>
    <name type="common">bitter vine</name>
    <dbReference type="NCBI Taxonomy" id="192012"/>
    <lineage>
        <taxon>Eukaryota</taxon>
        <taxon>Viridiplantae</taxon>
        <taxon>Streptophyta</taxon>
        <taxon>Embryophyta</taxon>
        <taxon>Tracheophyta</taxon>
        <taxon>Spermatophyta</taxon>
        <taxon>Magnoliopsida</taxon>
        <taxon>eudicotyledons</taxon>
        <taxon>Gunneridae</taxon>
        <taxon>Pentapetalae</taxon>
        <taxon>asterids</taxon>
        <taxon>campanulids</taxon>
        <taxon>Asterales</taxon>
        <taxon>Asteraceae</taxon>
        <taxon>Asteroideae</taxon>
        <taxon>Heliantheae alliance</taxon>
        <taxon>Eupatorieae</taxon>
        <taxon>Mikania</taxon>
    </lineage>
</organism>
<reference evidence="2 3" key="1">
    <citation type="submission" date="2019-05" db="EMBL/GenBank/DDBJ databases">
        <title>Mikania micrantha, genome provides insights into the molecular mechanism of rapid growth.</title>
        <authorList>
            <person name="Liu B."/>
        </authorList>
    </citation>
    <scope>NUCLEOTIDE SEQUENCE [LARGE SCALE GENOMIC DNA]</scope>
    <source>
        <strain evidence="2">NLD-2019</strain>
        <tissue evidence="2">Leaf</tissue>
    </source>
</reference>
<dbReference type="Gene3D" id="3.30.420.10">
    <property type="entry name" value="Ribonuclease H-like superfamily/Ribonuclease H"/>
    <property type="match status" value="1"/>
</dbReference>
<dbReference type="PANTHER" id="PTHR46148:SF59">
    <property type="entry name" value="NUCLEOTIDYLTRANSFERASE, RIBONUCLEASE H"/>
    <property type="match status" value="1"/>
</dbReference>
<protein>
    <recommendedName>
        <fullName evidence="1">Tf2-1-like SH3-like domain-containing protein</fullName>
    </recommendedName>
</protein>
<dbReference type="GO" id="GO:0003676">
    <property type="term" value="F:nucleic acid binding"/>
    <property type="evidence" value="ECO:0007669"/>
    <property type="project" value="InterPro"/>
</dbReference>